<evidence type="ECO:0000313" key="5">
    <source>
        <dbReference type="Proteomes" id="UP001497453"/>
    </source>
</evidence>
<keyword evidence="3" id="KW-0812">Transmembrane</keyword>
<feature type="transmembrane region" description="Helical" evidence="3">
    <location>
        <begin position="807"/>
        <end position="830"/>
    </location>
</feature>
<feature type="region of interest" description="Disordered" evidence="2">
    <location>
        <begin position="125"/>
        <end position="178"/>
    </location>
</feature>
<keyword evidence="3" id="KW-1133">Transmembrane helix</keyword>
<feature type="region of interest" description="Disordered" evidence="2">
    <location>
        <begin position="328"/>
        <end position="352"/>
    </location>
</feature>
<feature type="region of interest" description="Disordered" evidence="2">
    <location>
        <begin position="674"/>
        <end position="696"/>
    </location>
</feature>
<organism evidence="4 5">
    <name type="scientific">Somion occarium</name>
    <dbReference type="NCBI Taxonomy" id="3059160"/>
    <lineage>
        <taxon>Eukaryota</taxon>
        <taxon>Fungi</taxon>
        <taxon>Dikarya</taxon>
        <taxon>Basidiomycota</taxon>
        <taxon>Agaricomycotina</taxon>
        <taxon>Agaricomycetes</taxon>
        <taxon>Polyporales</taxon>
        <taxon>Cerrenaceae</taxon>
        <taxon>Somion</taxon>
    </lineage>
</organism>
<dbReference type="Proteomes" id="UP001497453">
    <property type="component" value="Chromosome 2"/>
</dbReference>
<feature type="region of interest" description="Disordered" evidence="2">
    <location>
        <begin position="284"/>
        <end position="316"/>
    </location>
</feature>
<keyword evidence="1" id="KW-0175">Coiled coil</keyword>
<proteinExistence type="predicted"/>
<keyword evidence="5" id="KW-1185">Reference proteome</keyword>
<feature type="compositionally biased region" description="Low complexity" evidence="2">
    <location>
        <begin position="125"/>
        <end position="162"/>
    </location>
</feature>
<feature type="coiled-coil region" evidence="1">
    <location>
        <begin position="361"/>
        <end position="409"/>
    </location>
</feature>
<name>A0ABP1CZC3_9APHY</name>
<protein>
    <submittedName>
        <fullName evidence="4">Uncharacterized protein</fullName>
    </submittedName>
</protein>
<evidence type="ECO:0000313" key="4">
    <source>
        <dbReference type="EMBL" id="CAL1701006.1"/>
    </source>
</evidence>
<feature type="region of interest" description="Disordered" evidence="2">
    <location>
        <begin position="1"/>
        <end position="37"/>
    </location>
</feature>
<feature type="region of interest" description="Disordered" evidence="2">
    <location>
        <begin position="720"/>
        <end position="744"/>
    </location>
</feature>
<sequence>MLSNNTLATPRPRPPAKVRRSPSLNFPPPPPYAPRMDMLLDSPITVTAQLVNSPETEAPGSTPNIEEWMNEKSRGELSDLLLKAGGLIKSRETELGLTSALCKTLYHDNISLKTRHEALIARLPPHSAASPGASSPVSSHLPSPSPLHSPHYYSDSLPLTPVGSPPPSTSSLSFAHHSRRVSVTPGEIAHLADQNAELLDKLQKLEEESEKADQAGKRRLRKLEKEIQILKDELENTQARGIELEQKAKVALELTDDEVQKRKEEREERLRNLRENSLPLSDSLSEVKDFAPAPELPRSSTLKTIPELPSAPPTLNLTTKSTLFVLEEDKSPAPSSASSSSSSYFPPSRPHSSPQLEYALISQLLSKIRELEEANSQIKNEQAATSERLRTAQRESESIRRAYACLAEEAGELRVIVEETPVLQAAVALGTGDTVKFSSLRKTIEGDIGRLFDKDSDDEFASGISTEMQSTHRSVLVPQPNMPVFSHRPRKSVVGLFDDEGGPVQGSSSEPDYPPSLKVSSAFRTPSPLPGELGDISVWSTAATEGVSFASPVSPTHALSSTYPAGSLGTKQTLGSELGSEFGDDWGENAGNHHLRASSLYNLAGMMASREGSPIASPIGSPLAKPALELPTVPAGTASDSVWEDLDEPPAPSITGSVTPTRKKGKGLELVIDPPTPQLSSLADNPSPSIPGSLRDLRSSRNYRLSQTVRGRTNRWIEGRYTDSPQSIARRRKPTRPSHANRASDASMIFSETFDTVVRQLSFNGAVTEDDERIYIEGDDADETVREAHAPSAEKSVVLPPPKKDGFVGFILEVWLWLQFAIIVLVFLWAMARRGPKSILHEAETRRRQGTVTKRLAAKNASTS</sequence>
<dbReference type="EMBL" id="OZ037945">
    <property type="protein sequence ID" value="CAL1701006.1"/>
    <property type="molecule type" value="Genomic_DNA"/>
</dbReference>
<gene>
    <name evidence="4" type="ORF">GFSPODELE1_LOCUS3390</name>
</gene>
<accession>A0ABP1CZC3</accession>
<evidence type="ECO:0000256" key="3">
    <source>
        <dbReference type="SAM" id="Phobius"/>
    </source>
</evidence>
<keyword evidence="3" id="KW-0472">Membrane</keyword>
<evidence type="ECO:0000256" key="1">
    <source>
        <dbReference type="SAM" id="Coils"/>
    </source>
</evidence>
<feature type="coiled-coil region" evidence="1">
    <location>
        <begin position="188"/>
        <end position="276"/>
    </location>
</feature>
<evidence type="ECO:0000256" key="2">
    <source>
        <dbReference type="SAM" id="MobiDB-lite"/>
    </source>
</evidence>
<feature type="compositionally biased region" description="Polar residues" evidence="2">
    <location>
        <begin position="678"/>
        <end position="687"/>
    </location>
</feature>
<reference evidence="5" key="1">
    <citation type="submission" date="2024-04" db="EMBL/GenBank/DDBJ databases">
        <authorList>
            <person name="Shaw F."/>
            <person name="Minotto A."/>
        </authorList>
    </citation>
    <scope>NUCLEOTIDE SEQUENCE [LARGE SCALE GENOMIC DNA]</scope>
</reference>
<feature type="compositionally biased region" description="Low complexity" evidence="2">
    <location>
        <begin position="332"/>
        <end position="352"/>
    </location>
</feature>